<evidence type="ECO:0000313" key="7">
    <source>
        <dbReference type="EMBL" id="USY17441.1"/>
    </source>
</evidence>
<feature type="transmembrane region" description="Helical" evidence="6">
    <location>
        <begin position="132"/>
        <end position="149"/>
    </location>
</feature>
<evidence type="ECO:0000256" key="1">
    <source>
        <dbReference type="ARBA" id="ARBA00004141"/>
    </source>
</evidence>
<evidence type="ECO:0000256" key="3">
    <source>
        <dbReference type="ARBA" id="ARBA00022692"/>
    </source>
</evidence>
<dbReference type="Proteomes" id="UP001055940">
    <property type="component" value="Chromosome"/>
</dbReference>
<comment type="similarity">
    <text evidence="2">Belongs to the TerC family.</text>
</comment>
<organism evidence="7 8">
    <name type="scientific">Nocardiopsis exhalans</name>
    <dbReference type="NCBI Taxonomy" id="163604"/>
    <lineage>
        <taxon>Bacteria</taxon>
        <taxon>Bacillati</taxon>
        <taxon>Actinomycetota</taxon>
        <taxon>Actinomycetes</taxon>
        <taxon>Streptosporangiales</taxon>
        <taxon>Nocardiopsidaceae</taxon>
        <taxon>Nocardiopsis</taxon>
    </lineage>
</organism>
<dbReference type="InterPro" id="IPR005496">
    <property type="entry name" value="Integral_membrane_TerC"/>
</dbReference>
<feature type="transmembrane region" description="Helical" evidence="6">
    <location>
        <begin position="256"/>
        <end position="277"/>
    </location>
</feature>
<protein>
    <submittedName>
        <fullName evidence="7">TerC/Alx family metal homeostasis membrane protein</fullName>
    </submittedName>
</protein>
<feature type="transmembrane region" description="Helical" evidence="6">
    <location>
        <begin position="38"/>
        <end position="60"/>
    </location>
</feature>
<feature type="transmembrane region" description="Helical" evidence="6">
    <location>
        <begin position="103"/>
        <end position="126"/>
    </location>
</feature>
<dbReference type="InterPro" id="IPR022369">
    <property type="entry name" value="Integral_membrane_TerC_rswitch"/>
</dbReference>
<keyword evidence="5 6" id="KW-0472">Membrane</keyword>
<feature type="transmembrane region" description="Helical" evidence="6">
    <location>
        <begin position="197"/>
        <end position="220"/>
    </location>
</feature>
<evidence type="ECO:0000256" key="5">
    <source>
        <dbReference type="ARBA" id="ARBA00023136"/>
    </source>
</evidence>
<name>A0ABY5D2U4_9ACTN</name>
<accession>A0ABY5D2U4</accession>
<evidence type="ECO:0000313" key="8">
    <source>
        <dbReference type="Proteomes" id="UP001055940"/>
    </source>
</evidence>
<feature type="transmembrane region" description="Helical" evidence="6">
    <location>
        <begin position="226"/>
        <end position="244"/>
    </location>
</feature>
<evidence type="ECO:0000256" key="2">
    <source>
        <dbReference type="ARBA" id="ARBA00007511"/>
    </source>
</evidence>
<feature type="transmembrane region" description="Helical" evidence="6">
    <location>
        <begin position="66"/>
        <end position="91"/>
    </location>
</feature>
<gene>
    <name evidence="7" type="ORF">NE857_19055</name>
</gene>
<dbReference type="Pfam" id="PF03741">
    <property type="entry name" value="TerC"/>
    <property type="match status" value="1"/>
</dbReference>
<keyword evidence="3 6" id="KW-0812">Transmembrane</keyword>
<evidence type="ECO:0000256" key="4">
    <source>
        <dbReference type="ARBA" id="ARBA00022989"/>
    </source>
</evidence>
<comment type="subcellular location">
    <subcellularLocation>
        <location evidence="1">Membrane</location>
        <topology evidence="1">Multi-pass membrane protein</topology>
    </subcellularLocation>
</comment>
<dbReference type="PANTHER" id="PTHR30238:SF0">
    <property type="entry name" value="THYLAKOID MEMBRANE PROTEIN TERC, CHLOROPLASTIC"/>
    <property type="match status" value="1"/>
</dbReference>
<keyword evidence="8" id="KW-1185">Reference proteome</keyword>
<dbReference type="EMBL" id="CP099837">
    <property type="protein sequence ID" value="USY17441.1"/>
    <property type="molecule type" value="Genomic_DNA"/>
</dbReference>
<feature type="transmembrane region" description="Helical" evidence="6">
    <location>
        <begin position="292"/>
        <end position="311"/>
    </location>
</feature>
<dbReference type="PANTHER" id="PTHR30238">
    <property type="entry name" value="MEMBRANE BOUND PREDICTED REDOX MODULATOR"/>
    <property type="match status" value="1"/>
</dbReference>
<proteinExistence type="inferred from homology"/>
<reference evidence="7" key="1">
    <citation type="submission" date="2022-06" db="EMBL/GenBank/DDBJ databases">
        <authorList>
            <person name="Ping M."/>
        </authorList>
    </citation>
    <scope>NUCLEOTIDE SEQUENCE</scope>
    <source>
        <strain evidence="7">JCM11759T</strain>
    </source>
</reference>
<dbReference type="RefSeq" id="WP_254417011.1">
    <property type="nucleotide sequence ID" value="NZ_BAAAJB010000069.1"/>
</dbReference>
<evidence type="ECO:0000256" key="6">
    <source>
        <dbReference type="SAM" id="Phobius"/>
    </source>
</evidence>
<keyword evidence="4 6" id="KW-1133">Transmembrane helix</keyword>
<feature type="transmembrane region" description="Helical" evidence="6">
    <location>
        <begin position="6"/>
        <end position="26"/>
    </location>
</feature>
<dbReference type="NCBIfam" id="TIGR03718">
    <property type="entry name" value="R_switched_Alx"/>
    <property type="match status" value="1"/>
</dbReference>
<sequence>MNVPLWLWVTTVLVIVSLICVDFVIVARNPRKPSTREAALWVSFYALLAVAFGAALAFTAGAEHSIAFYTGWVVEYSLSIDNLFILILIIGSFQVPPEHQQRVLLIGIGLALFFRALFIVAGAAAVEAYVGVFYLFGAILLVTAIKLLVSADHDVAHAEYKENALVRTVRRVLPTTDRYHGARLTVLLGGRRHLTPMLLVVIAIGMADIVFALDSIPAIFGITQEPYLVFTANAFALMGLRQLYFLIGSLLTRLVYLNKGLALILCYIGVTLILHAIEHTTDLPVSSPPELVSLGVVVSLLILVTVASLVASRNHRQRESVSDSEAR</sequence>